<dbReference type="AlphaFoldDB" id="A0A191WGG3"/>
<dbReference type="KEGG" id="agy:ATC03_12080"/>
<reference evidence="3" key="2">
    <citation type="submission" date="2016-01" db="EMBL/GenBank/DDBJ databases">
        <title>Complete genome sequence of Agromyces aureus AR33T and comparison with related organisms.</title>
        <authorList>
            <person name="Corretto E."/>
            <person name="Antonielli L."/>
            <person name="Sessitsch A."/>
            <person name="Brader G."/>
        </authorList>
    </citation>
    <scope>NUCLEOTIDE SEQUENCE [LARGE SCALE GENOMIC DNA]</scope>
    <source>
        <strain evidence="3">AR33</strain>
    </source>
</reference>
<sequence>MRDLESVRAATVVRTQVNDVFLCHAWPDRQAAANDVYELLLGKDVSVWFSEVSLRPGTDMRVAIDRGLVSSRMGLVLVTPAMLDKLRTDRSIASNELSALLRRSLLVPVMHGVTFEELDQVTPTLASRGGFSTAEEPMEDIVVKIAELVGIVTEEEADKLSINSAAN</sequence>
<protein>
    <recommendedName>
        <fullName evidence="1">TIR domain-containing protein</fullName>
    </recommendedName>
</protein>
<proteinExistence type="predicted"/>
<dbReference type="PROSITE" id="PS50104">
    <property type="entry name" value="TIR"/>
    <property type="match status" value="1"/>
</dbReference>
<organism evidence="2 3">
    <name type="scientific">Agromyces aureus</name>
    <dbReference type="NCBI Taxonomy" id="453304"/>
    <lineage>
        <taxon>Bacteria</taxon>
        <taxon>Bacillati</taxon>
        <taxon>Actinomycetota</taxon>
        <taxon>Actinomycetes</taxon>
        <taxon>Micrococcales</taxon>
        <taxon>Microbacteriaceae</taxon>
        <taxon>Agromyces</taxon>
    </lineage>
</organism>
<dbReference type="Proteomes" id="UP000078437">
    <property type="component" value="Chromosome"/>
</dbReference>
<evidence type="ECO:0000313" key="3">
    <source>
        <dbReference type="Proteomes" id="UP000078437"/>
    </source>
</evidence>
<reference evidence="2 3" key="1">
    <citation type="journal article" date="2016" name="Int. J. Syst. Evol. Microbiol.">
        <title>Agromyces aureus sp. nov., isolated from the rhizosphere of Salix caprea L. grown in a heavy-metal-contaminated soil.</title>
        <authorList>
            <person name="Corretto E."/>
            <person name="Antonielli L."/>
            <person name="Sessitsch A."/>
            <person name="Compant S."/>
            <person name="Gorfer M."/>
            <person name="Kuffner M."/>
            <person name="Brader G."/>
        </authorList>
    </citation>
    <scope>NUCLEOTIDE SEQUENCE [LARGE SCALE GENOMIC DNA]</scope>
    <source>
        <strain evidence="2 3">AR33</strain>
    </source>
</reference>
<dbReference type="InterPro" id="IPR035897">
    <property type="entry name" value="Toll_tir_struct_dom_sf"/>
</dbReference>
<keyword evidence="3" id="KW-1185">Reference proteome</keyword>
<evidence type="ECO:0000313" key="2">
    <source>
        <dbReference type="EMBL" id="ANJ27346.1"/>
    </source>
</evidence>
<dbReference type="Gene3D" id="3.40.50.10140">
    <property type="entry name" value="Toll/interleukin-1 receptor homology (TIR) domain"/>
    <property type="match status" value="1"/>
</dbReference>
<dbReference type="GO" id="GO:0007165">
    <property type="term" value="P:signal transduction"/>
    <property type="evidence" value="ECO:0007669"/>
    <property type="project" value="InterPro"/>
</dbReference>
<dbReference type="SUPFAM" id="SSF52200">
    <property type="entry name" value="Toll/Interleukin receptor TIR domain"/>
    <property type="match status" value="1"/>
</dbReference>
<evidence type="ECO:0000259" key="1">
    <source>
        <dbReference type="PROSITE" id="PS50104"/>
    </source>
</evidence>
<feature type="domain" description="TIR" evidence="1">
    <location>
        <begin position="16"/>
        <end position="149"/>
    </location>
</feature>
<dbReference type="EMBL" id="CP013979">
    <property type="protein sequence ID" value="ANJ27346.1"/>
    <property type="molecule type" value="Genomic_DNA"/>
</dbReference>
<gene>
    <name evidence="2" type="ORF">ATC03_12080</name>
</gene>
<dbReference type="InterPro" id="IPR000157">
    <property type="entry name" value="TIR_dom"/>
</dbReference>
<name>A0A191WGG3_9MICO</name>
<dbReference type="Pfam" id="PF13676">
    <property type="entry name" value="TIR_2"/>
    <property type="match status" value="1"/>
</dbReference>
<accession>A0A191WGG3</accession>